<dbReference type="SMART" id="SM00404">
    <property type="entry name" value="PTPc_motif"/>
    <property type="match status" value="1"/>
</dbReference>
<feature type="non-terminal residue" evidence="3">
    <location>
        <position position="1"/>
    </location>
</feature>
<dbReference type="PROSITE" id="PS50056">
    <property type="entry name" value="TYR_PHOSPHATASE_2"/>
    <property type="match status" value="1"/>
</dbReference>
<dbReference type="SUPFAM" id="SSF52799">
    <property type="entry name" value="(Phosphotyrosine protein) phosphatases II"/>
    <property type="match status" value="1"/>
</dbReference>
<dbReference type="InterPro" id="IPR029021">
    <property type="entry name" value="Prot-tyrosine_phosphatase-like"/>
</dbReference>
<dbReference type="GO" id="GO:0048666">
    <property type="term" value="P:neuron development"/>
    <property type="evidence" value="ECO:0007669"/>
    <property type="project" value="UniProtKB-ARBA"/>
</dbReference>
<dbReference type="AlphaFoldDB" id="A0AAN8WHU4"/>
<accession>A0AAN8WHU4</accession>
<dbReference type="PROSITE" id="PS50055">
    <property type="entry name" value="TYR_PHOSPHATASE_PTP"/>
    <property type="match status" value="1"/>
</dbReference>
<evidence type="ECO:0000259" key="2">
    <source>
        <dbReference type="PROSITE" id="PS50056"/>
    </source>
</evidence>
<dbReference type="PANTHER" id="PTHR45706">
    <property type="entry name" value="TYROSINE-PROTEIN PHOSPHATASE"/>
    <property type="match status" value="1"/>
</dbReference>
<protein>
    <submittedName>
        <fullName evidence="3">Tyrosine-protein phosphatase non-receptor type 14</fullName>
        <ecNumber evidence="3">3.1.3.48</ecNumber>
    </submittedName>
</protein>
<dbReference type="InterPro" id="IPR003595">
    <property type="entry name" value="Tyr_Pase_cat"/>
</dbReference>
<sequence>FRVYRKHSTVTGSHVTSRLQIVHVPTRKTRTIWHLQFTDWADHGCPEDTQGFICFLEELSTLRRYSFNEVRGVGRNRNTPVMVHCSAGVGRSGVTILCDLLLEAADHNLPLNPPKKVQLIRWFLPLWFLHVPLVAK</sequence>
<reference evidence="3 4" key="1">
    <citation type="submission" date="2023-11" db="EMBL/GenBank/DDBJ databases">
        <title>Halocaridina rubra genome assembly.</title>
        <authorList>
            <person name="Smith C."/>
        </authorList>
    </citation>
    <scope>NUCLEOTIDE SEQUENCE [LARGE SCALE GENOMIC DNA]</scope>
    <source>
        <strain evidence="3">EP-1</strain>
        <tissue evidence="3">Whole</tissue>
    </source>
</reference>
<dbReference type="InterPro" id="IPR000387">
    <property type="entry name" value="Tyr_Pase_dom"/>
</dbReference>
<proteinExistence type="predicted"/>
<keyword evidence="4" id="KW-1185">Reference proteome</keyword>
<dbReference type="PRINTS" id="PR00700">
    <property type="entry name" value="PRTYPHPHTASE"/>
</dbReference>
<evidence type="ECO:0000259" key="1">
    <source>
        <dbReference type="PROSITE" id="PS50055"/>
    </source>
</evidence>
<evidence type="ECO:0000313" key="4">
    <source>
        <dbReference type="Proteomes" id="UP001381693"/>
    </source>
</evidence>
<dbReference type="Pfam" id="PF00102">
    <property type="entry name" value="Y_phosphatase"/>
    <property type="match status" value="1"/>
</dbReference>
<feature type="domain" description="Tyrosine-protein phosphatase" evidence="1">
    <location>
        <begin position="1"/>
        <end position="121"/>
    </location>
</feature>
<dbReference type="EC" id="3.1.3.48" evidence="3"/>
<dbReference type="EMBL" id="JAXCGZ010022810">
    <property type="protein sequence ID" value="KAK7023519.1"/>
    <property type="molecule type" value="Genomic_DNA"/>
</dbReference>
<evidence type="ECO:0000313" key="3">
    <source>
        <dbReference type="EMBL" id="KAK7023519.1"/>
    </source>
</evidence>
<dbReference type="PROSITE" id="PS00383">
    <property type="entry name" value="TYR_PHOSPHATASE_1"/>
    <property type="match status" value="1"/>
</dbReference>
<keyword evidence="3" id="KW-0378">Hydrolase</keyword>
<comment type="caution">
    <text evidence="3">The sequence shown here is derived from an EMBL/GenBank/DDBJ whole genome shotgun (WGS) entry which is preliminary data.</text>
</comment>
<dbReference type="Gene3D" id="3.90.190.10">
    <property type="entry name" value="Protein tyrosine phosphatase superfamily"/>
    <property type="match status" value="1"/>
</dbReference>
<name>A0AAN8WHU4_HALRR</name>
<dbReference type="Proteomes" id="UP001381693">
    <property type="component" value="Unassembled WGS sequence"/>
</dbReference>
<gene>
    <name evidence="3" type="primary">PTPN14_1</name>
    <name evidence="3" type="ORF">SK128_009435</name>
</gene>
<dbReference type="InterPro" id="IPR016130">
    <property type="entry name" value="Tyr_Pase_AS"/>
</dbReference>
<dbReference type="PANTHER" id="PTHR45706:SF1">
    <property type="entry name" value="PEZ, ISOFORM A"/>
    <property type="match status" value="1"/>
</dbReference>
<dbReference type="GO" id="GO:0004725">
    <property type="term" value="F:protein tyrosine phosphatase activity"/>
    <property type="evidence" value="ECO:0007669"/>
    <property type="project" value="UniProtKB-EC"/>
</dbReference>
<organism evidence="3 4">
    <name type="scientific">Halocaridina rubra</name>
    <name type="common">Hawaiian red shrimp</name>
    <dbReference type="NCBI Taxonomy" id="373956"/>
    <lineage>
        <taxon>Eukaryota</taxon>
        <taxon>Metazoa</taxon>
        <taxon>Ecdysozoa</taxon>
        <taxon>Arthropoda</taxon>
        <taxon>Crustacea</taxon>
        <taxon>Multicrustacea</taxon>
        <taxon>Malacostraca</taxon>
        <taxon>Eumalacostraca</taxon>
        <taxon>Eucarida</taxon>
        <taxon>Decapoda</taxon>
        <taxon>Pleocyemata</taxon>
        <taxon>Caridea</taxon>
        <taxon>Atyoidea</taxon>
        <taxon>Atyidae</taxon>
        <taxon>Halocaridina</taxon>
    </lineage>
</organism>
<feature type="domain" description="Tyrosine specific protein phosphatases" evidence="2">
    <location>
        <begin position="53"/>
        <end position="121"/>
    </location>
</feature>
<dbReference type="InterPro" id="IPR000242">
    <property type="entry name" value="PTP_cat"/>
</dbReference>